<dbReference type="Gene3D" id="1.10.390.10">
    <property type="entry name" value="Neutral Protease Domain 2"/>
    <property type="match status" value="1"/>
</dbReference>
<evidence type="ECO:0000256" key="2">
    <source>
        <dbReference type="ARBA" id="ARBA00006006"/>
    </source>
</evidence>
<comment type="cofactor">
    <cofactor evidence="12">
        <name>Zn(2+)</name>
        <dbReference type="ChEBI" id="CHEBI:29105"/>
    </cofactor>
    <text evidence="12">Binds 1 zinc ion per subunit.</text>
</comment>
<dbReference type="GO" id="GO:0005615">
    <property type="term" value="C:extracellular space"/>
    <property type="evidence" value="ECO:0007669"/>
    <property type="project" value="InterPro"/>
</dbReference>
<feature type="chain" id="PRO_5021491818" description="Extracellular metalloproteinase" evidence="13">
    <location>
        <begin position="21"/>
        <end position="800"/>
    </location>
</feature>
<evidence type="ECO:0000256" key="11">
    <source>
        <dbReference type="PIRSR" id="PIRSR601842-1"/>
    </source>
</evidence>
<feature type="region of interest" description="Disordered" evidence="14">
    <location>
        <begin position="759"/>
        <end position="800"/>
    </location>
</feature>
<organism evidence="16 17">
    <name type="scientific">Coprinellus micaceus</name>
    <name type="common">Glistening ink-cap mushroom</name>
    <name type="synonym">Coprinus micaceus</name>
    <dbReference type="NCBI Taxonomy" id="71717"/>
    <lineage>
        <taxon>Eukaryota</taxon>
        <taxon>Fungi</taxon>
        <taxon>Dikarya</taxon>
        <taxon>Basidiomycota</taxon>
        <taxon>Agaricomycotina</taxon>
        <taxon>Agaricomycetes</taxon>
        <taxon>Agaricomycetidae</taxon>
        <taxon>Agaricales</taxon>
        <taxon>Agaricineae</taxon>
        <taxon>Psathyrellaceae</taxon>
        <taxon>Coprinellus</taxon>
    </lineage>
</organism>
<feature type="domain" description="FTP" evidence="15">
    <location>
        <begin position="79"/>
        <end position="127"/>
    </location>
</feature>
<dbReference type="PANTHER" id="PTHR33478">
    <property type="entry name" value="EXTRACELLULAR METALLOPROTEINASE MEP"/>
    <property type="match status" value="1"/>
</dbReference>
<keyword evidence="4 13" id="KW-0645">Protease</keyword>
<dbReference type="EMBL" id="QPFP01000048">
    <property type="protein sequence ID" value="TEB26415.1"/>
    <property type="molecule type" value="Genomic_DNA"/>
</dbReference>
<dbReference type="GO" id="GO:0008270">
    <property type="term" value="F:zinc ion binding"/>
    <property type="evidence" value="ECO:0007669"/>
    <property type="project" value="InterPro"/>
</dbReference>
<keyword evidence="9 13" id="KW-0482">Metalloprotease</keyword>
<evidence type="ECO:0000313" key="17">
    <source>
        <dbReference type="Proteomes" id="UP000298030"/>
    </source>
</evidence>
<feature type="binding site" evidence="12">
    <location>
        <position position="546"/>
    </location>
    <ligand>
        <name>Zn(2+)</name>
        <dbReference type="ChEBI" id="CHEBI:29105"/>
        <note>catalytic</note>
    </ligand>
</feature>
<keyword evidence="5 12" id="KW-0479">Metal-binding</keyword>
<evidence type="ECO:0000259" key="15">
    <source>
        <dbReference type="Pfam" id="PF07504"/>
    </source>
</evidence>
<feature type="signal peptide" evidence="13">
    <location>
        <begin position="1"/>
        <end position="20"/>
    </location>
</feature>
<evidence type="ECO:0000256" key="4">
    <source>
        <dbReference type="ARBA" id="ARBA00022670"/>
    </source>
</evidence>
<dbReference type="Pfam" id="PF02128">
    <property type="entry name" value="Peptidase_M36"/>
    <property type="match status" value="1"/>
</dbReference>
<name>A0A4Y7SX23_COPMI</name>
<evidence type="ECO:0000256" key="10">
    <source>
        <dbReference type="ARBA" id="ARBA00023145"/>
    </source>
</evidence>
<feature type="compositionally biased region" description="Basic and acidic residues" evidence="14">
    <location>
        <begin position="782"/>
        <end position="791"/>
    </location>
</feature>
<proteinExistence type="inferred from homology"/>
<dbReference type="Pfam" id="PF07504">
    <property type="entry name" value="FTP"/>
    <property type="match status" value="1"/>
</dbReference>
<dbReference type="InterPro" id="IPR050371">
    <property type="entry name" value="Fungal_virulence_M36"/>
</dbReference>
<evidence type="ECO:0000256" key="3">
    <source>
        <dbReference type="ARBA" id="ARBA00022525"/>
    </source>
</evidence>
<protein>
    <recommendedName>
        <fullName evidence="13">Extracellular metalloproteinase</fullName>
        <ecNumber evidence="13">3.4.24.-</ecNumber>
    </recommendedName>
    <alternativeName>
        <fullName evidence="13">Fungalysin</fullName>
    </alternativeName>
</protein>
<feature type="binding site" evidence="12">
    <location>
        <position position="576"/>
    </location>
    <ligand>
        <name>Zn(2+)</name>
        <dbReference type="ChEBI" id="CHEBI:29105"/>
        <note>catalytic</note>
    </ligand>
</feature>
<accession>A0A4Y7SX23</accession>
<comment type="subcellular location">
    <subcellularLocation>
        <location evidence="1 13">Secreted</location>
    </subcellularLocation>
</comment>
<evidence type="ECO:0000256" key="8">
    <source>
        <dbReference type="ARBA" id="ARBA00022833"/>
    </source>
</evidence>
<dbReference type="SUPFAM" id="SSF55486">
    <property type="entry name" value="Metalloproteases ('zincins'), catalytic domain"/>
    <property type="match status" value="1"/>
</dbReference>
<sequence length="800" mass="89079">MRHFFSTAIVVASLAGHIYGHRHAAPSNYDEAPVRQRKTLGIRTNGFTPMDKSMCPMKVAKVFIEDVLSQTAADGLSYRIRDDSYTDKNTGVTHVFARQLVNGLDVADGDMNINIKDGMVISYGNSFFKGTPPVASLEHILTGELRDPRVEACTAARQHLRANRDSYAEQFVMGTHEPIAPEAVQNIHDNCATAFDAPSFATDDIMDFRAALLQFMHTATPNSKLSEDIEENFHSYKEKMDITPVNHFDSPNSRNDVEFTVGNVPDTVNPVKAKLMYTQVPNQAGDGTDLQLVWKFEVEMEDNWYEAAVSVQPPHKIVHVVDWASDSYVPIPKKPVVTEYNVFPWGVNDPAEGERSIEKESFDKLASPAGWHAIPVANDPSLRNVRLRSSDFWRNTTTTWGNNVFAQENWEGANAYIDNYRPDAGQSKNFDFKYDPKETEKVDALAEAKKYINTTVTQLFYTTNLVHDLYYRYGFDEVAGNFQQYNFGRGGRENDGVIANAQDGSGYNNANFMTPPDGQNGRMRMYLWNTAIPYRDGDLEAGIVIHELSHGLSTRLTGGPLNSGCLGWGESGGMGEGWGDFLATTIRSNKTYSDYPMGAWAANRDQGIRNFVYSLDTAVNPSVYKTLDKPGYWGVHAIGEVWAEILWVVSQRLIEKHGYSEDLFPPAPNDDGSVPPGDFYRTTTVQGKPLVPKHGNSLIVQLVINGMKLQPCRPTFFHARDAIIAADQVLTEGENFCTLWKGFAERGLGVDAKIEGQTPWGGGVRTNGFAVPPACQGETEPEEPKEPEHGDKKKKKHKKD</sequence>
<feature type="binding site" evidence="12">
    <location>
        <position position="326"/>
    </location>
    <ligand>
        <name>Zn(2+)</name>
        <dbReference type="ChEBI" id="CHEBI:29105"/>
        <note>catalytic</note>
    </ligand>
</feature>
<evidence type="ECO:0000256" key="13">
    <source>
        <dbReference type="RuleBase" id="RU364017"/>
    </source>
</evidence>
<evidence type="ECO:0000256" key="14">
    <source>
        <dbReference type="SAM" id="MobiDB-lite"/>
    </source>
</evidence>
<keyword evidence="17" id="KW-1185">Reference proteome</keyword>
<comment type="similarity">
    <text evidence="2 13">Belongs to the peptidase M36 family.</text>
</comment>
<keyword evidence="7 13" id="KW-0378">Hydrolase</keyword>
<gene>
    <name evidence="16" type="ORF">FA13DRAFT_1713241</name>
</gene>
<evidence type="ECO:0000256" key="9">
    <source>
        <dbReference type="ARBA" id="ARBA00023049"/>
    </source>
</evidence>
<comment type="caution">
    <text evidence="16">The sequence shown here is derived from an EMBL/GenBank/DDBJ whole genome shotgun (WGS) entry which is preliminary data.</text>
</comment>
<evidence type="ECO:0000313" key="16">
    <source>
        <dbReference type="EMBL" id="TEB26415.1"/>
    </source>
</evidence>
<dbReference type="InterPro" id="IPR027268">
    <property type="entry name" value="Peptidase_M4/M1_CTD_sf"/>
</dbReference>
<dbReference type="Gene3D" id="3.10.170.10">
    <property type="match status" value="1"/>
</dbReference>
<dbReference type="OrthoDB" id="3227768at2759"/>
<dbReference type="GO" id="GO:0006508">
    <property type="term" value="P:proteolysis"/>
    <property type="evidence" value="ECO:0007669"/>
    <property type="project" value="UniProtKB-KW"/>
</dbReference>
<evidence type="ECO:0000256" key="12">
    <source>
        <dbReference type="PIRSR" id="PIRSR601842-2"/>
    </source>
</evidence>
<dbReference type="Proteomes" id="UP000298030">
    <property type="component" value="Unassembled WGS sequence"/>
</dbReference>
<evidence type="ECO:0000256" key="5">
    <source>
        <dbReference type="ARBA" id="ARBA00022723"/>
    </source>
</evidence>
<keyword evidence="6 13" id="KW-0732">Signal</keyword>
<evidence type="ECO:0000256" key="6">
    <source>
        <dbReference type="ARBA" id="ARBA00022729"/>
    </source>
</evidence>
<keyword evidence="8 12" id="KW-0862">Zinc</keyword>
<evidence type="ECO:0000256" key="1">
    <source>
        <dbReference type="ARBA" id="ARBA00004613"/>
    </source>
</evidence>
<dbReference type="CDD" id="cd09596">
    <property type="entry name" value="M36"/>
    <property type="match status" value="1"/>
</dbReference>
<dbReference type="InterPro" id="IPR001842">
    <property type="entry name" value="Peptidase_M36"/>
</dbReference>
<feature type="binding site" evidence="12">
    <location>
        <position position="550"/>
    </location>
    <ligand>
        <name>Zn(2+)</name>
        <dbReference type="ChEBI" id="CHEBI:29105"/>
        <note>catalytic</note>
    </ligand>
</feature>
<dbReference type="PRINTS" id="PR00999">
    <property type="entry name" value="FUNGALYSIN"/>
</dbReference>
<dbReference type="GO" id="GO:0004222">
    <property type="term" value="F:metalloendopeptidase activity"/>
    <property type="evidence" value="ECO:0007669"/>
    <property type="project" value="InterPro"/>
</dbReference>
<feature type="active site" evidence="11">
    <location>
        <position position="547"/>
    </location>
</feature>
<dbReference type="AlphaFoldDB" id="A0A4Y7SX23"/>
<keyword evidence="3 13" id="KW-0964">Secreted</keyword>
<keyword evidence="10 13" id="KW-0865">Zymogen</keyword>
<dbReference type="EC" id="3.4.24.-" evidence="13"/>
<reference evidence="16 17" key="1">
    <citation type="journal article" date="2019" name="Nat. Ecol. Evol.">
        <title>Megaphylogeny resolves global patterns of mushroom evolution.</title>
        <authorList>
            <person name="Varga T."/>
            <person name="Krizsan K."/>
            <person name="Foldi C."/>
            <person name="Dima B."/>
            <person name="Sanchez-Garcia M."/>
            <person name="Sanchez-Ramirez S."/>
            <person name="Szollosi G.J."/>
            <person name="Szarkandi J.G."/>
            <person name="Papp V."/>
            <person name="Albert L."/>
            <person name="Andreopoulos W."/>
            <person name="Angelini C."/>
            <person name="Antonin V."/>
            <person name="Barry K.W."/>
            <person name="Bougher N.L."/>
            <person name="Buchanan P."/>
            <person name="Buyck B."/>
            <person name="Bense V."/>
            <person name="Catcheside P."/>
            <person name="Chovatia M."/>
            <person name="Cooper J."/>
            <person name="Damon W."/>
            <person name="Desjardin D."/>
            <person name="Finy P."/>
            <person name="Geml J."/>
            <person name="Haridas S."/>
            <person name="Hughes K."/>
            <person name="Justo A."/>
            <person name="Karasinski D."/>
            <person name="Kautmanova I."/>
            <person name="Kiss B."/>
            <person name="Kocsube S."/>
            <person name="Kotiranta H."/>
            <person name="LaButti K.M."/>
            <person name="Lechner B.E."/>
            <person name="Liimatainen K."/>
            <person name="Lipzen A."/>
            <person name="Lukacs Z."/>
            <person name="Mihaltcheva S."/>
            <person name="Morgado L.N."/>
            <person name="Niskanen T."/>
            <person name="Noordeloos M.E."/>
            <person name="Ohm R.A."/>
            <person name="Ortiz-Santana B."/>
            <person name="Ovrebo C."/>
            <person name="Racz N."/>
            <person name="Riley R."/>
            <person name="Savchenko A."/>
            <person name="Shiryaev A."/>
            <person name="Soop K."/>
            <person name="Spirin V."/>
            <person name="Szebenyi C."/>
            <person name="Tomsovsky M."/>
            <person name="Tulloss R.E."/>
            <person name="Uehling J."/>
            <person name="Grigoriev I.V."/>
            <person name="Vagvolgyi C."/>
            <person name="Papp T."/>
            <person name="Martin F.M."/>
            <person name="Miettinen O."/>
            <person name="Hibbett D.S."/>
            <person name="Nagy L.G."/>
        </authorList>
    </citation>
    <scope>NUCLEOTIDE SEQUENCE [LARGE SCALE GENOMIC DNA]</scope>
    <source>
        <strain evidence="16 17">FP101781</strain>
    </source>
</reference>
<evidence type="ECO:0000256" key="7">
    <source>
        <dbReference type="ARBA" id="ARBA00022801"/>
    </source>
</evidence>
<dbReference type="PANTHER" id="PTHR33478:SF1">
    <property type="entry name" value="EXTRACELLULAR METALLOPROTEINASE MEP"/>
    <property type="match status" value="1"/>
</dbReference>
<dbReference type="InterPro" id="IPR011096">
    <property type="entry name" value="FTP_domain"/>
</dbReference>